<dbReference type="AlphaFoldDB" id="A0A8H5XI03"/>
<dbReference type="InterPro" id="IPR003663">
    <property type="entry name" value="Sugar/inositol_transpt"/>
</dbReference>
<dbReference type="PROSITE" id="PS50850">
    <property type="entry name" value="MFS"/>
    <property type="match status" value="1"/>
</dbReference>
<comment type="similarity">
    <text evidence="2">Belongs to the major facilitator superfamily. Sugar transporter (TC 2.A.1.1) family.</text>
</comment>
<feature type="transmembrane region" description="Helical" evidence="7">
    <location>
        <begin position="283"/>
        <end position="303"/>
    </location>
</feature>
<dbReference type="SUPFAM" id="SSF103473">
    <property type="entry name" value="MFS general substrate transporter"/>
    <property type="match status" value="1"/>
</dbReference>
<feature type="transmembrane region" description="Helical" evidence="7">
    <location>
        <begin position="123"/>
        <end position="143"/>
    </location>
</feature>
<evidence type="ECO:0000256" key="7">
    <source>
        <dbReference type="SAM" id="Phobius"/>
    </source>
</evidence>
<keyword evidence="6 7" id="KW-0472">Membrane</keyword>
<protein>
    <submittedName>
        <fullName evidence="9">Quinate transporter</fullName>
    </submittedName>
</protein>
<evidence type="ECO:0000313" key="10">
    <source>
        <dbReference type="Proteomes" id="UP000562682"/>
    </source>
</evidence>
<proteinExistence type="inferred from homology"/>
<dbReference type="GO" id="GO:0005351">
    <property type="term" value="F:carbohydrate:proton symporter activity"/>
    <property type="evidence" value="ECO:0007669"/>
    <property type="project" value="TreeGrafter"/>
</dbReference>
<dbReference type="InterPro" id="IPR005828">
    <property type="entry name" value="MFS_sugar_transport-like"/>
</dbReference>
<accession>A0A8H5XI03</accession>
<evidence type="ECO:0000256" key="4">
    <source>
        <dbReference type="ARBA" id="ARBA00022692"/>
    </source>
</evidence>
<dbReference type="Gene3D" id="1.20.1250.20">
    <property type="entry name" value="MFS general substrate transporter like domains"/>
    <property type="match status" value="1"/>
</dbReference>
<dbReference type="PRINTS" id="PR00171">
    <property type="entry name" value="SUGRTRNSPORT"/>
</dbReference>
<comment type="caution">
    <text evidence="9">The sequence shown here is derived from an EMBL/GenBank/DDBJ whole genome shotgun (WGS) entry which is preliminary data.</text>
</comment>
<evidence type="ECO:0000256" key="5">
    <source>
        <dbReference type="ARBA" id="ARBA00022989"/>
    </source>
</evidence>
<dbReference type="PANTHER" id="PTHR48022:SF14">
    <property type="entry name" value="MAJOR FACILITATOR SUPERFAMILY (MFS) PROFILE DOMAIN-CONTAINING PROTEIN-RELATED"/>
    <property type="match status" value="1"/>
</dbReference>
<dbReference type="PANTHER" id="PTHR48022">
    <property type="entry name" value="PLASTIDIC GLUCOSE TRANSPORTER 4"/>
    <property type="match status" value="1"/>
</dbReference>
<gene>
    <name evidence="9" type="ORF">FDENT_1392</name>
</gene>
<feature type="domain" description="Major facilitator superfamily (MFS) profile" evidence="8">
    <location>
        <begin position="1"/>
        <end position="405"/>
    </location>
</feature>
<dbReference type="InterPro" id="IPR020846">
    <property type="entry name" value="MFS_dom"/>
</dbReference>
<feature type="transmembrane region" description="Helical" evidence="7">
    <location>
        <begin position="158"/>
        <end position="177"/>
    </location>
</feature>
<evidence type="ECO:0000256" key="3">
    <source>
        <dbReference type="ARBA" id="ARBA00022448"/>
    </source>
</evidence>
<evidence type="ECO:0000313" key="9">
    <source>
        <dbReference type="EMBL" id="KAF5694088.1"/>
    </source>
</evidence>
<reference evidence="9 10" key="1">
    <citation type="submission" date="2020-05" db="EMBL/GenBank/DDBJ databases">
        <title>Identification and distribution of gene clusters putatively required for synthesis of sphingolipid metabolism inhibitors in phylogenetically diverse species of the filamentous fungus Fusarium.</title>
        <authorList>
            <person name="Kim H.-S."/>
            <person name="Busman M."/>
            <person name="Brown D.W."/>
            <person name="Divon H."/>
            <person name="Uhlig S."/>
            <person name="Proctor R.H."/>
        </authorList>
    </citation>
    <scope>NUCLEOTIDE SEQUENCE [LARGE SCALE GENOMIC DNA]</scope>
    <source>
        <strain evidence="9 10">NRRL 25311</strain>
    </source>
</reference>
<comment type="subcellular location">
    <subcellularLocation>
        <location evidence="1">Membrane</location>
        <topology evidence="1">Multi-pass membrane protein</topology>
    </subcellularLocation>
</comment>
<organism evidence="9 10">
    <name type="scientific">Fusarium denticulatum</name>
    <dbReference type="NCBI Taxonomy" id="48507"/>
    <lineage>
        <taxon>Eukaryota</taxon>
        <taxon>Fungi</taxon>
        <taxon>Dikarya</taxon>
        <taxon>Ascomycota</taxon>
        <taxon>Pezizomycotina</taxon>
        <taxon>Sordariomycetes</taxon>
        <taxon>Hypocreomycetidae</taxon>
        <taxon>Hypocreales</taxon>
        <taxon>Nectriaceae</taxon>
        <taxon>Fusarium</taxon>
        <taxon>Fusarium fujikuroi species complex</taxon>
    </lineage>
</organism>
<dbReference type="Pfam" id="PF00083">
    <property type="entry name" value="Sugar_tr"/>
    <property type="match status" value="2"/>
</dbReference>
<dbReference type="InterPro" id="IPR036259">
    <property type="entry name" value="MFS_trans_sf"/>
</dbReference>
<feature type="transmembrane region" description="Helical" evidence="7">
    <location>
        <begin position="378"/>
        <end position="399"/>
    </location>
</feature>
<sequence length="446" mass="48715">MEGFSFGDDQGVISLVNVMSQFHEAFPRTETAFGKGLMTGMLELGAFIGCPLMPTLADKISRKKALSIVVVIFNIGAIMQTAANFYGPLVAGRTTGGIGVGTLAMGAPIYISEIAPPNLRGTLLVLESLSCVLGVVVFFWITYGTRNLPGELSFRLPFGLQMVCSTILGIGIHFFPYSPRWPALVDRFDDALLSLEKLRRLPRTDPRVEKEHIGIMNEVVLQKIMQEKRHPGISGLKLEILGWKDLFEKKSWHRTSIAVGVAFFQQLSGINAFIYYTPTLFQSLGGIGGGTAWGIMAILVGIFNDKWSSNSSAGWAAVAMAFCSILIYGVSYAPLGWALPAEVFPNASRSKGVALATATVWLFNFIVGVATPPMIESIGFGVYIFFGSWCFLAAVWAFFLAPETKGKTLEQMDEIFGDHAGQEELEIMQFRMGIAKYGLKKDVVQV</sequence>
<dbReference type="InterPro" id="IPR050360">
    <property type="entry name" value="MFS_Sugar_Transporters"/>
</dbReference>
<keyword evidence="5 7" id="KW-1133">Transmembrane helix</keyword>
<dbReference type="EMBL" id="JAAOAK010000027">
    <property type="protein sequence ID" value="KAF5694088.1"/>
    <property type="molecule type" value="Genomic_DNA"/>
</dbReference>
<feature type="transmembrane region" description="Helical" evidence="7">
    <location>
        <begin position="89"/>
        <end position="111"/>
    </location>
</feature>
<evidence type="ECO:0000256" key="2">
    <source>
        <dbReference type="ARBA" id="ARBA00010992"/>
    </source>
</evidence>
<dbReference type="GO" id="GO:0016020">
    <property type="term" value="C:membrane"/>
    <property type="evidence" value="ECO:0007669"/>
    <property type="project" value="UniProtKB-SubCell"/>
</dbReference>
<feature type="transmembrane region" description="Helical" evidence="7">
    <location>
        <begin position="315"/>
        <end position="333"/>
    </location>
</feature>
<feature type="transmembrane region" description="Helical" evidence="7">
    <location>
        <begin position="353"/>
        <end position="371"/>
    </location>
</feature>
<name>A0A8H5XI03_9HYPO</name>
<keyword evidence="4 7" id="KW-0812">Transmembrane</keyword>
<evidence type="ECO:0000259" key="8">
    <source>
        <dbReference type="PROSITE" id="PS50850"/>
    </source>
</evidence>
<evidence type="ECO:0000256" key="6">
    <source>
        <dbReference type="ARBA" id="ARBA00023136"/>
    </source>
</evidence>
<feature type="transmembrane region" description="Helical" evidence="7">
    <location>
        <begin position="65"/>
        <end position="83"/>
    </location>
</feature>
<evidence type="ECO:0000256" key="1">
    <source>
        <dbReference type="ARBA" id="ARBA00004141"/>
    </source>
</evidence>
<keyword evidence="10" id="KW-1185">Reference proteome</keyword>
<keyword evidence="3" id="KW-0813">Transport</keyword>
<dbReference type="Proteomes" id="UP000562682">
    <property type="component" value="Unassembled WGS sequence"/>
</dbReference>